<dbReference type="Gene3D" id="1.10.1740.10">
    <property type="match status" value="1"/>
</dbReference>
<keyword evidence="5" id="KW-0804">Transcription</keyword>
<reference evidence="9" key="1">
    <citation type="submission" date="2020-03" db="EMBL/GenBank/DDBJ databases">
        <title>Draft sequencing of Calidifontibacter sp. DB0510.</title>
        <authorList>
            <person name="Kim D.-U."/>
        </authorList>
    </citation>
    <scope>NUCLEOTIDE SEQUENCE</scope>
    <source>
        <strain evidence="9">DB0510</strain>
    </source>
</reference>
<keyword evidence="3" id="KW-0805">Transcription regulation</keyword>
<organism evidence="9 10">
    <name type="scientific">Metallococcus carri</name>
    <dbReference type="NCBI Taxonomy" id="1656884"/>
    <lineage>
        <taxon>Bacteria</taxon>
        <taxon>Bacillati</taxon>
        <taxon>Actinomycetota</taxon>
        <taxon>Actinomycetes</taxon>
        <taxon>Micrococcales</taxon>
        <taxon>Dermacoccaceae</taxon>
        <taxon>Metallococcus</taxon>
    </lineage>
</organism>
<comment type="similarity">
    <text evidence="1">Belongs to the sigma-70 factor family. ECF subfamily.</text>
</comment>
<evidence type="ECO:0000256" key="5">
    <source>
        <dbReference type="ARBA" id="ARBA00023163"/>
    </source>
</evidence>
<dbReference type="PANTHER" id="PTHR30173">
    <property type="entry name" value="SIGMA 19 FACTOR"/>
    <property type="match status" value="1"/>
</dbReference>
<dbReference type="InterPro" id="IPR014284">
    <property type="entry name" value="RNA_pol_sigma-70_dom"/>
</dbReference>
<dbReference type="Pfam" id="PF04542">
    <property type="entry name" value="Sigma70_r2"/>
    <property type="match status" value="1"/>
</dbReference>
<evidence type="ECO:0000256" key="3">
    <source>
        <dbReference type="ARBA" id="ARBA00023015"/>
    </source>
</evidence>
<dbReference type="AlphaFoldDB" id="A0A967EHU8"/>
<dbReference type="InterPro" id="IPR052704">
    <property type="entry name" value="ECF_Sigma-70_Domain"/>
</dbReference>
<dbReference type="EMBL" id="JAAOIV010000012">
    <property type="protein sequence ID" value="NHN57138.1"/>
    <property type="molecule type" value="Genomic_DNA"/>
</dbReference>
<dbReference type="SUPFAM" id="SSF54427">
    <property type="entry name" value="NTF2-like"/>
    <property type="match status" value="1"/>
</dbReference>
<feature type="domain" description="RNA polymerase sigma factor 70 region 4 type 2" evidence="7">
    <location>
        <begin position="106"/>
        <end position="157"/>
    </location>
</feature>
<dbReference type="InterPro" id="IPR013324">
    <property type="entry name" value="RNA_pol_sigma_r3/r4-like"/>
</dbReference>
<evidence type="ECO:0000259" key="6">
    <source>
        <dbReference type="Pfam" id="PF04542"/>
    </source>
</evidence>
<dbReference type="InterPro" id="IPR036388">
    <property type="entry name" value="WH-like_DNA-bd_sf"/>
</dbReference>
<evidence type="ECO:0000256" key="1">
    <source>
        <dbReference type="ARBA" id="ARBA00010641"/>
    </source>
</evidence>
<dbReference type="GO" id="GO:0016987">
    <property type="term" value="F:sigma factor activity"/>
    <property type="evidence" value="ECO:0007669"/>
    <property type="project" value="UniProtKB-KW"/>
</dbReference>
<feature type="domain" description="RNA polymerase sigma-70 region 2" evidence="6">
    <location>
        <begin position="11"/>
        <end position="76"/>
    </location>
</feature>
<dbReference type="InterPro" id="IPR013249">
    <property type="entry name" value="RNA_pol_sigma70_r4_t2"/>
</dbReference>
<dbReference type="Gene3D" id="1.10.10.10">
    <property type="entry name" value="Winged helix-like DNA-binding domain superfamily/Winged helix DNA-binding domain"/>
    <property type="match status" value="1"/>
</dbReference>
<dbReference type="Pfam" id="PF12680">
    <property type="entry name" value="SnoaL_2"/>
    <property type="match status" value="1"/>
</dbReference>
<dbReference type="SUPFAM" id="SSF88659">
    <property type="entry name" value="Sigma3 and sigma4 domains of RNA polymerase sigma factors"/>
    <property type="match status" value="1"/>
</dbReference>
<evidence type="ECO:0000313" key="10">
    <source>
        <dbReference type="Proteomes" id="UP000744769"/>
    </source>
</evidence>
<dbReference type="GO" id="GO:0006352">
    <property type="term" value="P:DNA-templated transcription initiation"/>
    <property type="evidence" value="ECO:0007669"/>
    <property type="project" value="InterPro"/>
</dbReference>
<dbReference type="GO" id="GO:0003677">
    <property type="term" value="F:DNA binding"/>
    <property type="evidence" value="ECO:0007669"/>
    <property type="project" value="InterPro"/>
</dbReference>
<dbReference type="RefSeq" id="WP_166198089.1">
    <property type="nucleotide sequence ID" value="NZ_JAAOIV010000012.1"/>
</dbReference>
<comment type="caution">
    <text evidence="9">The sequence shown here is derived from an EMBL/GenBank/DDBJ whole genome shotgun (WGS) entry which is preliminary data.</text>
</comment>
<dbReference type="Pfam" id="PF08281">
    <property type="entry name" value="Sigma70_r4_2"/>
    <property type="match status" value="1"/>
</dbReference>
<dbReference type="NCBIfam" id="TIGR02937">
    <property type="entry name" value="sigma70-ECF"/>
    <property type="match status" value="1"/>
</dbReference>
<feature type="domain" description="SnoaL-like" evidence="8">
    <location>
        <begin position="177"/>
        <end position="253"/>
    </location>
</feature>
<keyword evidence="10" id="KW-1185">Reference proteome</keyword>
<evidence type="ECO:0000259" key="8">
    <source>
        <dbReference type="Pfam" id="PF12680"/>
    </source>
</evidence>
<sequence>MSADHELAEEFERLRPRLFGAAYRILGVVADAEDTVQDVWLAWSRSDRSTVGDHTAYLLTATARTALNKKRAAQRRREDYLGPWLPEPLIVDDATSDVELADSVSMAMMVLLETLSPLERVAYVLHEVFALPYAEVGEALGRSEAAARQLGSRARAHVRERAPRQLVGRAEHRVSTQRFIEAANGGDLDALMEQLAPDVVLVTDGGGMKRAALRPILGAAKVMRFIVGVFAKEESVGARFDVAEVNGESAVVIRDRDRRLDGIAFLTVSSRGVEAIHLVRNPVKLGALQELPTPVE</sequence>
<dbReference type="PANTHER" id="PTHR30173:SF36">
    <property type="entry name" value="ECF RNA POLYMERASE SIGMA FACTOR SIGJ"/>
    <property type="match status" value="1"/>
</dbReference>
<keyword evidence="4" id="KW-0731">Sigma factor</keyword>
<dbReference type="InterPro" id="IPR037401">
    <property type="entry name" value="SnoaL-like"/>
</dbReference>
<protein>
    <submittedName>
        <fullName evidence="9">Sigma-70 family RNA polymerase sigma factor</fullName>
    </submittedName>
</protein>
<dbReference type="Gene3D" id="3.10.450.50">
    <property type="match status" value="1"/>
</dbReference>
<dbReference type="Proteomes" id="UP000744769">
    <property type="component" value="Unassembled WGS sequence"/>
</dbReference>
<accession>A0A967EHU8</accession>
<dbReference type="InterPro" id="IPR007627">
    <property type="entry name" value="RNA_pol_sigma70_r2"/>
</dbReference>
<evidence type="ECO:0000313" key="9">
    <source>
        <dbReference type="EMBL" id="NHN57138.1"/>
    </source>
</evidence>
<name>A0A967EHU8_9MICO</name>
<comment type="subunit">
    <text evidence="2">Interacts transiently with the RNA polymerase catalytic core formed by RpoA, RpoB, RpoC and RpoZ (2 alpha, 1 beta, 1 beta' and 1 omega subunit) to form the RNA polymerase holoenzyme that can initiate transcription.</text>
</comment>
<evidence type="ECO:0000256" key="4">
    <source>
        <dbReference type="ARBA" id="ARBA00023082"/>
    </source>
</evidence>
<gene>
    <name evidence="9" type="ORF">G9U51_15310</name>
</gene>
<dbReference type="InterPro" id="IPR013325">
    <property type="entry name" value="RNA_pol_sigma_r2"/>
</dbReference>
<evidence type="ECO:0000259" key="7">
    <source>
        <dbReference type="Pfam" id="PF08281"/>
    </source>
</evidence>
<proteinExistence type="inferred from homology"/>
<dbReference type="NCBIfam" id="NF007214">
    <property type="entry name" value="PRK09636.1"/>
    <property type="match status" value="1"/>
</dbReference>
<dbReference type="InterPro" id="IPR032710">
    <property type="entry name" value="NTF2-like_dom_sf"/>
</dbReference>
<dbReference type="SUPFAM" id="SSF88946">
    <property type="entry name" value="Sigma2 domain of RNA polymerase sigma factors"/>
    <property type="match status" value="1"/>
</dbReference>
<evidence type="ECO:0000256" key="2">
    <source>
        <dbReference type="ARBA" id="ARBA00011344"/>
    </source>
</evidence>